<dbReference type="RefSeq" id="WP_207298176.1">
    <property type="nucleotide sequence ID" value="NZ_CP071448.1"/>
</dbReference>
<accession>A0ABX7QIY8</accession>
<reference evidence="2 3" key="1">
    <citation type="submission" date="2021-03" db="EMBL/GenBank/DDBJ databases">
        <title>Flavobacterium kribbensis sp. nov, an endophytic bacteria, isolated from soybean.</title>
        <authorList>
            <person name="Lee J."/>
            <person name="Seo J."/>
        </authorList>
    </citation>
    <scope>NUCLEOTIDE SEQUENCE [LARGE SCALE GENOMIC DNA]</scope>
    <source>
        <strain evidence="2 3">BB8</strain>
    </source>
</reference>
<dbReference type="Proteomes" id="UP000663440">
    <property type="component" value="Chromosome"/>
</dbReference>
<evidence type="ECO:0000256" key="1">
    <source>
        <dbReference type="SAM" id="MobiDB-lite"/>
    </source>
</evidence>
<feature type="region of interest" description="Disordered" evidence="1">
    <location>
        <begin position="15"/>
        <end position="48"/>
    </location>
</feature>
<evidence type="ECO:0000313" key="3">
    <source>
        <dbReference type="Proteomes" id="UP000663440"/>
    </source>
</evidence>
<protein>
    <submittedName>
        <fullName evidence="2">RSAM-modified peptide</fullName>
    </submittedName>
</protein>
<dbReference type="EMBL" id="CP071448">
    <property type="protein sequence ID" value="QSW91041.1"/>
    <property type="molecule type" value="Genomic_DNA"/>
</dbReference>
<keyword evidence="3" id="KW-1185">Reference proteome</keyword>
<proteinExistence type="predicted"/>
<evidence type="ECO:0000313" key="2">
    <source>
        <dbReference type="EMBL" id="QSW91041.1"/>
    </source>
</evidence>
<sequence>MATMNFKLEDFEVEKLTKNQQKKVRGGDEVTTSSAPVDPGKKDTNGNV</sequence>
<organism evidence="2 3">
    <name type="scientific">Flavobacterium endoglycinae</name>
    <dbReference type="NCBI Taxonomy" id="2816357"/>
    <lineage>
        <taxon>Bacteria</taxon>
        <taxon>Pseudomonadati</taxon>
        <taxon>Bacteroidota</taxon>
        <taxon>Flavobacteriia</taxon>
        <taxon>Flavobacteriales</taxon>
        <taxon>Flavobacteriaceae</taxon>
        <taxon>Flavobacterium</taxon>
    </lineage>
</organism>
<name>A0ABX7QIY8_9FLAO</name>
<feature type="compositionally biased region" description="Basic and acidic residues" evidence="1">
    <location>
        <begin position="39"/>
        <end position="48"/>
    </location>
</feature>
<gene>
    <name evidence="2" type="ORF">J0383_09595</name>
</gene>